<evidence type="ECO:0000256" key="12">
    <source>
        <dbReference type="PIRSR" id="PIRSR000445-4"/>
    </source>
</evidence>
<proteinExistence type="inferred from homology"/>
<dbReference type="Pfam" id="PF01488">
    <property type="entry name" value="Shikimate_DH"/>
    <property type="match status" value="1"/>
</dbReference>
<evidence type="ECO:0000256" key="8">
    <source>
        <dbReference type="HAMAP-Rule" id="MF_00087"/>
    </source>
</evidence>
<dbReference type="Gene3D" id="3.40.50.720">
    <property type="entry name" value="NAD(P)-binding Rossmann-like Domain"/>
    <property type="match status" value="1"/>
</dbReference>
<comment type="miscellaneous">
    <text evidence="8">During catalysis, the active site Cys acts as a nucleophile attacking the alpha-carbonyl group of tRNA-bound glutamate with the formation of a thioester intermediate between enzyme and glutamate, and the concomitant release of tRNA(Glu). The thioester intermediate is finally reduced by direct hydride transfer from NADPH, to form the product GSA.</text>
</comment>
<keyword evidence="18" id="KW-1185">Reference proteome</keyword>
<evidence type="ECO:0000256" key="9">
    <source>
        <dbReference type="PIRSR" id="PIRSR000445-1"/>
    </source>
</evidence>
<dbReference type="InterPro" id="IPR006151">
    <property type="entry name" value="Shikm_DH/Glu-tRNA_Rdtase"/>
</dbReference>
<evidence type="ECO:0000256" key="3">
    <source>
        <dbReference type="ARBA" id="ARBA00012970"/>
    </source>
</evidence>
<dbReference type="PANTHER" id="PTHR43013">
    <property type="entry name" value="GLUTAMYL-TRNA REDUCTASE"/>
    <property type="match status" value="1"/>
</dbReference>
<evidence type="ECO:0000259" key="15">
    <source>
        <dbReference type="Pfam" id="PF01488"/>
    </source>
</evidence>
<dbReference type="FunFam" id="3.30.460.30:FF:000001">
    <property type="entry name" value="Glutamyl-tRNA reductase"/>
    <property type="match status" value="1"/>
</dbReference>
<dbReference type="Pfam" id="PF05201">
    <property type="entry name" value="GlutR_N"/>
    <property type="match status" value="1"/>
</dbReference>
<dbReference type="eggNOG" id="COG0373">
    <property type="taxonomic scope" value="Bacteria"/>
</dbReference>
<dbReference type="SUPFAM" id="SSF69742">
    <property type="entry name" value="Glutamyl tRNA-reductase catalytic, N-terminal domain"/>
    <property type="match status" value="1"/>
</dbReference>
<feature type="site" description="Important for activity" evidence="8 12">
    <location>
        <position position="98"/>
    </location>
</feature>
<comment type="similarity">
    <text evidence="2 8 13">Belongs to the glutamyl-tRNA reductase family.</text>
</comment>
<dbReference type="InterPro" id="IPR015895">
    <property type="entry name" value="4pyrrol_synth_GluRdtase_N"/>
</dbReference>
<dbReference type="EMBL" id="AQFT01000092">
    <property type="protein sequence ID" value="EMZ24719.1"/>
    <property type="molecule type" value="Genomic_DNA"/>
</dbReference>
<sequence>MNICMIGIDHSTAGVKIREQFSFTALQAERAMQIINRQPGVRGCVLLSTCNRMELYVSMDPCGISLPELLGKIRPFTGQEQEFKSYFKIRTSLEAVRHLFYLAAGQKSKIFGEDQILTQIKEAIRKARELNCTDTLLEVLFRQAITAGKEVKTKAPAAHGNVSAVHSALAAIEKKGFECKGKKCLVIGNGQMGKLAAETLRDAGALVTVTVRQYRSGIVEIPKGCDRIHYGERYEHVPFCDLILSATVSPNLTIRKEQLMQAREGHCRKQIFIDLAVPRDMEEEIAQLEGVTLYDIDAFQNEALREELCARKAAAEQILELKLAEFKDWYECRDFIPRIRQVGGQAAEEICWRMGRVTGGLQQSQQEQVTELLKESAQKVVDKMLFALRDELEPEELLRCLEILERIRY</sequence>
<feature type="domain" description="Tetrapyrrole biosynthesis glutamyl-tRNA reductase dimerisation" evidence="14">
    <location>
        <begin position="314"/>
        <end position="407"/>
    </location>
</feature>
<feature type="domain" description="Quinate/shikimate 5-dehydrogenase/glutamyl-tRNA reductase" evidence="15">
    <location>
        <begin position="176"/>
        <end position="300"/>
    </location>
</feature>
<feature type="binding site" evidence="8 10">
    <location>
        <position position="108"/>
    </location>
    <ligand>
        <name>substrate</name>
    </ligand>
</feature>
<dbReference type="PANTHER" id="PTHR43013:SF1">
    <property type="entry name" value="GLUTAMYL-TRNA REDUCTASE"/>
    <property type="match status" value="1"/>
</dbReference>
<feature type="binding site" evidence="8 11">
    <location>
        <begin position="188"/>
        <end position="193"/>
    </location>
    <ligand>
        <name>NADP(+)</name>
        <dbReference type="ChEBI" id="CHEBI:58349"/>
    </ligand>
</feature>
<dbReference type="NCBIfam" id="TIGR01035">
    <property type="entry name" value="hemA"/>
    <property type="match status" value="1"/>
</dbReference>
<keyword evidence="6 8" id="KW-0627">Porphyrin biosynthesis</keyword>
<evidence type="ECO:0000256" key="7">
    <source>
        <dbReference type="ARBA" id="ARBA00047464"/>
    </source>
</evidence>
<comment type="domain">
    <text evidence="8">Possesses an unusual extended V-shaped dimeric structure with each monomer consisting of three distinct domains arranged along a curved 'spinal' alpha-helix. The N-terminal catalytic domain specifically recognizes the glutamate moiety of the substrate. The second domain is the NADPH-binding domain, and the third C-terminal domain is responsible for dimerization.</text>
</comment>
<dbReference type="GO" id="GO:0008883">
    <property type="term" value="F:glutamyl-tRNA reductase activity"/>
    <property type="evidence" value="ECO:0007669"/>
    <property type="project" value="UniProtKB-UniRule"/>
</dbReference>
<evidence type="ECO:0000259" key="16">
    <source>
        <dbReference type="Pfam" id="PF05201"/>
    </source>
</evidence>
<evidence type="ECO:0000313" key="17">
    <source>
        <dbReference type="EMBL" id="EMZ24719.1"/>
    </source>
</evidence>
<dbReference type="InterPro" id="IPR015896">
    <property type="entry name" value="4pyrrol_synth_GluRdtase_dimer"/>
</dbReference>
<comment type="catalytic activity">
    <reaction evidence="7 8 13">
        <text>(S)-4-amino-5-oxopentanoate + tRNA(Glu) + NADP(+) = L-glutamyl-tRNA(Glu) + NADPH + H(+)</text>
        <dbReference type="Rhea" id="RHEA:12344"/>
        <dbReference type="Rhea" id="RHEA-COMP:9663"/>
        <dbReference type="Rhea" id="RHEA-COMP:9680"/>
        <dbReference type="ChEBI" id="CHEBI:15378"/>
        <dbReference type="ChEBI" id="CHEBI:57501"/>
        <dbReference type="ChEBI" id="CHEBI:57783"/>
        <dbReference type="ChEBI" id="CHEBI:58349"/>
        <dbReference type="ChEBI" id="CHEBI:78442"/>
        <dbReference type="ChEBI" id="CHEBI:78520"/>
        <dbReference type="EC" id="1.2.1.70"/>
    </reaction>
</comment>
<gene>
    <name evidence="8" type="primary">hemA</name>
    <name evidence="17" type="ORF">C823_03023</name>
</gene>
<dbReference type="GO" id="GO:0050661">
    <property type="term" value="F:NADP binding"/>
    <property type="evidence" value="ECO:0007669"/>
    <property type="project" value="InterPro"/>
</dbReference>
<dbReference type="HAMAP" id="MF_00087">
    <property type="entry name" value="Glu_tRNA_reductase"/>
    <property type="match status" value="1"/>
</dbReference>
<evidence type="ECO:0000256" key="4">
    <source>
        <dbReference type="ARBA" id="ARBA00022857"/>
    </source>
</evidence>
<name>N2AJW6_9FIRM</name>
<evidence type="ECO:0000256" key="6">
    <source>
        <dbReference type="ARBA" id="ARBA00023244"/>
    </source>
</evidence>
<feature type="active site" description="Nucleophile" evidence="8 9">
    <location>
        <position position="50"/>
    </location>
</feature>
<dbReference type="GO" id="GO:0019353">
    <property type="term" value="P:protoporphyrinogen IX biosynthetic process from glutamate"/>
    <property type="evidence" value="ECO:0007669"/>
    <property type="project" value="TreeGrafter"/>
</dbReference>
<accession>N2AJW6</accession>
<evidence type="ECO:0000256" key="13">
    <source>
        <dbReference type="RuleBase" id="RU000584"/>
    </source>
</evidence>
<dbReference type="PIRSF" id="PIRSF000445">
    <property type="entry name" value="4pyrrol_synth_GluRdtase"/>
    <property type="match status" value="1"/>
</dbReference>
<evidence type="ECO:0000256" key="5">
    <source>
        <dbReference type="ARBA" id="ARBA00023002"/>
    </source>
</evidence>
<dbReference type="PATRIC" id="fig|1235802.3.peg.3196"/>
<dbReference type="OrthoDB" id="110209at2"/>
<keyword evidence="5 8" id="KW-0560">Oxidoreductase</keyword>
<organism evidence="17 18">
    <name type="scientific">Eubacterium plexicaudatum ASF492</name>
    <dbReference type="NCBI Taxonomy" id="1235802"/>
    <lineage>
        <taxon>Bacteria</taxon>
        <taxon>Bacillati</taxon>
        <taxon>Bacillota</taxon>
        <taxon>Clostridia</taxon>
        <taxon>Eubacteriales</taxon>
        <taxon>Eubacteriaceae</taxon>
        <taxon>Eubacterium</taxon>
    </lineage>
</organism>
<dbReference type="Proteomes" id="UP000012589">
    <property type="component" value="Unassembled WGS sequence"/>
</dbReference>
<dbReference type="STRING" id="1235802.C823_03023"/>
<dbReference type="SUPFAM" id="SSF51735">
    <property type="entry name" value="NAD(P)-binding Rossmann-fold domains"/>
    <property type="match status" value="1"/>
</dbReference>
<dbReference type="InterPro" id="IPR036291">
    <property type="entry name" value="NAD(P)-bd_dom_sf"/>
</dbReference>
<evidence type="ECO:0000256" key="2">
    <source>
        <dbReference type="ARBA" id="ARBA00005916"/>
    </source>
</evidence>
<comment type="caution">
    <text evidence="17">The sequence shown here is derived from an EMBL/GenBank/DDBJ whole genome shotgun (WGS) entry which is preliminary data.</text>
</comment>
<evidence type="ECO:0000256" key="10">
    <source>
        <dbReference type="PIRSR" id="PIRSR000445-2"/>
    </source>
</evidence>
<evidence type="ECO:0000256" key="1">
    <source>
        <dbReference type="ARBA" id="ARBA00005059"/>
    </source>
</evidence>
<reference evidence="17 18" key="1">
    <citation type="journal article" date="2014" name="Genome Announc.">
        <title>Draft genome sequences of the altered schaedler flora, a defined bacterial community from gnotobiotic mice.</title>
        <authorList>
            <person name="Wannemuehler M.J."/>
            <person name="Overstreet A.M."/>
            <person name="Ward D.V."/>
            <person name="Phillips G.J."/>
        </authorList>
    </citation>
    <scope>NUCLEOTIDE SEQUENCE [LARGE SCALE GENOMIC DNA]</scope>
    <source>
        <strain evidence="17 18">ASF492</strain>
    </source>
</reference>
<dbReference type="EC" id="1.2.1.70" evidence="3 8"/>
<dbReference type="InterPro" id="IPR036343">
    <property type="entry name" value="GluRdtase_N_sf"/>
</dbReference>
<feature type="binding site" evidence="8 10">
    <location>
        <begin position="113"/>
        <end position="115"/>
    </location>
    <ligand>
        <name>substrate</name>
    </ligand>
</feature>
<evidence type="ECO:0000259" key="14">
    <source>
        <dbReference type="Pfam" id="PF00745"/>
    </source>
</evidence>
<comment type="function">
    <text evidence="8">Catalyzes the NADPH-dependent reduction of glutamyl-tRNA(Glu) to glutamate 1-semialdehyde (GSA).</text>
</comment>
<comment type="pathway">
    <text evidence="1 8 13">Porphyrin-containing compound metabolism; protoporphyrin-IX biosynthesis; 5-aminolevulinate from L-glutamyl-tRNA(Glu): step 1/2.</text>
</comment>
<dbReference type="Gene3D" id="3.30.460.30">
    <property type="entry name" value="Glutamyl-tRNA reductase, N-terminal domain"/>
    <property type="match status" value="1"/>
</dbReference>
<dbReference type="HOGENOM" id="CLU_035113_1_1_9"/>
<dbReference type="UniPathway" id="UPA00251">
    <property type="reaction ID" value="UER00316"/>
</dbReference>
<comment type="subunit">
    <text evidence="8">Homodimer.</text>
</comment>
<dbReference type="Pfam" id="PF00745">
    <property type="entry name" value="GlutR_dimer"/>
    <property type="match status" value="1"/>
</dbReference>
<feature type="domain" description="Glutamyl-tRNA reductase N-terminal" evidence="16">
    <location>
        <begin position="6"/>
        <end position="154"/>
    </location>
</feature>
<feature type="binding site" evidence="8 10">
    <location>
        <position position="119"/>
    </location>
    <ligand>
        <name>substrate</name>
    </ligand>
</feature>
<evidence type="ECO:0000256" key="11">
    <source>
        <dbReference type="PIRSR" id="PIRSR000445-3"/>
    </source>
</evidence>
<protein>
    <recommendedName>
        <fullName evidence="3 8">Glutamyl-tRNA reductase</fullName>
        <shortName evidence="8">GluTR</shortName>
        <ecNumber evidence="3 8">1.2.1.70</ecNumber>
    </recommendedName>
</protein>
<keyword evidence="4 8" id="KW-0521">NADP</keyword>
<feature type="binding site" evidence="8 10">
    <location>
        <begin position="49"/>
        <end position="52"/>
    </location>
    <ligand>
        <name>substrate</name>
    </ligand>
</feature>
<evidence type="ECO:0000313" key="18">
    <source>
        <dbReference type="Proteomes" id="UP000012589"/>
    </source>
</evidence>
<dbReference type="AlphaFoldDB" id="N2AJW6"/>
<dbReference type="InterPro" id="IPR000343">
    <property type="entry name" value="4pyrrol_synth_GluRdtase"/>
</dbReference>